<name>A0A2S0VY31_9ALTE</name>
<accession>A0A2S0VY31</accession>
<dbReference type="AlphaFoldDB" id="A0A2S0VY31"/>
<dbReference type="InterPro" id="IPR036013">
    <property type="entry name" value="Band_7/SPFH_dom_sf"/>
</dbReference>
<evidence type="ECO:0000313" key="6">
    <source>
        <dbReference type="EMBL" id="AWB69103.1"/>
    </source>
</evidence>
<dbReference type="PANTHER" id="PTHR10264">
    <property type="entry name" value="BAND 7 PROTEIN-RELATED"/>
    <property type="match status" value="1"/>
</dbReference>
<dbReference type="CDD" id="cd03404">
    <property type="entry name" value="SPFH_HflK"/>
    <property type="match status" value="1"/>
</dbReference>
<dbReference type="Proteomes" id="UP000244441">
    <property type="component" value="Chromosome"/>
</dbReference>
<evidence type="ECO:0000256" key="2">
    <source>
        <dbReference type="ARBA" id="ARBA00006971"/>
    </source>
</evidence>
<dbReference type="RefSeq" id="WP_108605140.1">
    <property type="nucleotide sequence ID" value="NZ_CP026604.1"/>
</dbReference>
<feature type="compositionally biased region" description="Low complexity" evidence="4">
    <location>
        <begin position="351"/>
        <end position="367"/>
    </location>
</feature>
<dbReference type="InterPro" id="IPR020980">
    <property type="entry name" value="Membrane_HflK_N"/>
</dbReference>
<keyword evidence="6" id="KW-0645">Protease</keyword>
<dbReference type="SUPFAM" id="SSF117892">
    <property type="entry name" value="Band 7/SPFH domain"/>
    <property type="match status" value="1"/>
</dbReference>
<comment type="subunit">
    <text evidence="3">HflC and HflK may interact to form a multimeric complex.</text>
</comment>
<dbReference type="Pfam" id="PF01145">
    <property type="entry name" value="Band_7"/>
    <property type="match status" value="1"/>
</dbReference>
<evidence type="ECO:0000256" key="1">
    <source>
        <dbReference type="ARBA" id="ARBA00004167"/>
    </source>
</evidence>
<dbReference type="GO" id="GO:0006508">
    <property type="term" value="P:proteolysis"/>
    <property type="evidence" value="ECO:0007669"/>
    <property type="project" value="UniProtKB-KW"/>
</dbReference>
<dbReference type="Pfam" id="PF12221">
    <property type="entry name" value="HflK_N"/>
    <property type="match status" value="1"/>
</dbReference>
<keyword evidence="3" id="KW-0472">Membrane</keyword>
<dbReference type="GO" id="GO:0008233">
    <property type="term" value="F:peptidase activity"/>
    <property type="evidence" value="ECO:0007669"/>
    <property type="project" value="UniProtKB-KW"/>
</dbReference>
<evidence type="ECO:0000313" key="7">
    <source>
        <dbReference type="Proteomes" id="UP000244441"/>
    </source>
</evidence>
<comment type="subcellular location">
    <subcellularLocation>
        <location evidence="1">Membrane</location>
        <topology evidence="1">Single-pass membrane protein</topology>
    </subcellularLocation>
</comment>
<gene>
    <name evidence="6" type="primary">hflK</name>
    <name evidence="6" type="ORF">C2869_19805</name>
</gene>
<keyword evidence="7" id="KW-1185">Reference proteome</keyword>
<comment type="similarity">
    <text evidence="2 3">Belongs to the band 7/mec-2 family. HflK subfamily.</text>
</comment>
<comment type="function">
    <text evidence="3">HflC and HflK could encode or regulate a protease.</text>
</comment>
<dbReference type="KEGG" id="cate:C2869_19805"/>
<dbReference type="SMART" id="SM00244">
    <property type="entry name" value="PHB"/>
    <property type="match status" value="1"/>
</dbReference>
<keyword evidence="3" id="KW-1133">Transmembrane helix</keyword>
<feature type="region of interest" description="Disordered" evidence="4">
    <location>
        <begin position="348"/>
        <end position="396"/>
    </location>
</feature>
<feature type="domain" description="Band 7" evidence="5">
    <location>
        <begin position="81"/>
        <end position="241"/>
    </location>
</feature>
<protein>
    <recommendedName>
        <fullName evidence="3">Protein HflK</fullName>
    </recommendedName>
</protein>
<feature type="compositionally biased region" description="Polar residues" evidence="4">
    <location>
        <begin position="1"/>
        <end position="12"/>
    </location>
</feature>
<reference evidence="6 7" key="1">
    <citation type="submission" date="2018-01" db="EMBL/GenBank/DDBJ databases">
        <title>Genome sequence of a Cantenovulum-like bacteria.</title>
        <authorList>
            <person name="Tan W.R."/>
            <person name="Lau N.-S."/>
            <person name="Go F."/>
            <person name="Amirul A.-A.A."/>
        </authorList>
    </citation>
    <scope>NUCLEOTIDE SEQUENCE [LARGE SCALE GENOMIC DNA]</scope>
    <source>
        <strain evidence="6 7">CCB-QB4</strain>
    </source>
</reference>
<evidence type="ECO:0000259" key="5">
    <source>
        <dbReference type="SMART" id="SM00244"/>
    </source>
</evidence>
<dbReference type="EMBL" id="CP026604">
    <property type="protein sequence ID" value="AWB69103.1"/>
    <property type="molecule type" value="Genomic_DNA"/>
</dbReference>
<dbReference type="PANTHER" id="PTHR10264:SF19">
    <property type="entry name" value="AT06885P-RELATED"/>
    <property type="match status" value="1"/>
</dbReference>
<dbReference type="InterPro" id="IPR043202">
    <property type="entry name" value="Band-7_stomatin-like"/>
</dbReference>
<feature type="transmembrane region" description="Helical" evidence="3">
    <location>
        <begin position="65"/>
        <end position="86"/>
    </location>
</feature>
<feature type="region of interest" description="Disordered" evidence="4">
    <location>
        <begin position="1"/>
        <end position="31"/>
    </location>
</feature>
<evidence type="ECO:0000256" key="3">
    <source>
        <dbReference type="RuleBase" id="RU364113"/>
    </source>
</evidence>
<dbReference type="InterPro" id="IPR001972">
    <property type="entry name" value="Stomatin_HflK_fam"/>
</dbReference>
<dbReference type="Gene3D" id="3.30.479.30">
    <property type="entry name" value="Band 7 domain"/>
    <property type="match status" value="1"/>
</dbReference>
<feature type="compositionally biased region" description="Polar residues" evidence="4">
    <location>
        <begin position="379"/>
        <end position="396"/>
    </location>
</feature>
<dbReference type="InterPro" id="IPR010201">
    <property type="entry name" value="HflK"/>
</dbReference>
<keyword evidence="6" id="KW-0378">Hydrolase</keyword>
<dbReference type="NCBIfam" id="TIGR01933">
    <property type="entry name" value="hflK"/>
    <property type="match status" value="1"/>
</dbReference>
<dbReference type="PRINTS" id="PR00721">
    <property type="entry name" value="STOMATIN"/>
</dbReference>
<dbReference type="OrthoDB" id="9779595at2"/>
<evidence type="ECO:0000256" key="4">
    <source>
        <dbReference type="SAM" id="MobiDB-lite"/>
    </source>
</evidence>
<keyword evidence="3" id="KW-0812">Transmembrane</keyword>
<dbReference type="GO" id="GO:0005886">
    <property type="term" value="C:plasma membrane"/>
    <property type="evidence" value="ECO:0007669"/>
    <property type="project" value="InterPro"/>
</dbReference>
<sequence length="396" mass="44140">MAWNEPGNSNNKDPWGKNKKGGNDQGPPDLDEIYRDTVVKLKKAFGGKGGSPSGSSGGSNGASSAGIVIALFIALAIWAWMGFATIKEAERGVVLRFGQFHSIIEPGLKWQPALIDRIIPVDVESVNSLTADGEMLTQDENVVLVSMDVQYRILDPRAYKFNVIDPEFSLHQATDSALRQVIGHTNMDDILTTGRELVRQQTRELLENIVEPYNLGLEVVDVNFLPARPPEEVKEAFDDAIAAQEDEEKFVNEANAYAREIEPTARAKVRRMEQEAEAYKERVILEAQGEVARFEKLLPEYQAAPEVTRQRLYIETMESVYSNTSKIMVDVEGGGNMMYLPLDKIMQQQRSNTPQSSSPFSQSTTTQGLPVEPNRSNDRYNSGRYSNNGRYTSGRN</sequence>
<dbReference type="InterPro" id="IPR001107">
    <property type="entry name" value="Band_7"/>
</dbReference>
<proteinExistence type="inferred from homology"/>
<organism evidence="6 7">
    <name type="scientific">Saccharobesus litoralis</name>
    <dbReference type="NCBI Taxonomy" id="2172099"/>
    <lineage>
        <taxon>Bacteria</taxon>
        <taxon>Pseudomonadati</taxon>
        <taxon>Pseudomonadota</taxon>
        <taxon>Gammaproteobacteria</taxon>
        <taxon>Alteromonadales</taxon>
        <taxon>Alteromonadaceae</taxon>
        <taxon>Saccharobesus</taxon>
    </lineage>
</organism>